<evidence type="ECO:0000256" key="1">
    <source>
        <dbReference type="ARBA" id="ARBA00005280"/>
    </source>
</evidence>
<dbReference type="GO" id="GO:0033615">
    <property type="term" value="P:mitochondrial proton-transporting ATP synthase complex assembly"/>
    <property type="evidence" value="ECO:0007669"/>
    <property type="project" value="TreeGrafter"/>
</dbReference>
<comment type="similarity">
    <text evidence="1">Belongs to the TMEM70 family.</text>
</comment>
<dbReference type="KEGG" id="goe:100900128"/>
<feature type="transmembrane region" description="Helical" evidence="2">
    <location>
        <begin position="85"/>
        <end position="104"/>
    </location>
</feature>
<dbReference type="GeneID" id="100900128"/>
<protein>
    <submittedName>
        <fullName evidence="4">Transmembrane protein 70 homolog, mitochondrial</fullName>
    </submittedName>
</protein>
<feature type="transmembrane region" description="Helical" evidence="2">
    <location>
        <begin position="54"/>
        <end position="73"/>
    </location>
</feature>
<evidence type="ECO:0000313" key="3">
    <source>
        <dbReference type="Proteomes" id="UP000694867"/>
    </source>
</evidence>
<dbReference type="PANTHER" id="PTHR13281:SF0">
    <property type="entry name" value="TRANSMEMBRANE PROTEIN 70, MITOCHONDRIAL"/>
    <property type="match status" value="1"/>
</dbReference>
<evidence type="ECO:0000256" key="2">
    <source>
        <dbReference type="SAM" id="Phobius"/>
    </source>
</evidence>
<dbReference type="PANTHER" id="PTHR13281">
    <property type="entry name" value="TRANSMEMBRANE PROTEIN 70, MITOCHONDRIAL"/>
    <property type="match status" value="1"/>
</dbReference>
<dbReference type="RefSeq" id="XP_003744659.2">
    <property type="nucleotide sequence ID" value="XM_003744611.2"/>
</dbReference>
<proteinExistence type="inferred from homology"/>
<keyword evidence="2" id="KW-0472">Membrane</keyword>
<keyword evidence="2" id="KW-1133">Transmembrane helix</keyword>
<dbReference type="Proteomes" id="UP000694867">
    <property type="component" value="Unplaced"/>
</dbReference>
<sequence length="200" mass="22740">MLALKFLRAQRGLSLTRSFPRSSIRLCHENSKVPEEERVKLHVYEGALRGKLRWVRIFSWTTTSVFIAVQPALISKMMADGVSPAGFALTAGFVTLGICTPLLLHSFARPYVLALRFEPHTKIFECDTYDVFGRTRTMTFTQSDVTFPELQGPLSNLKIKNKSYLIDFNQIQDADAYDCILKYDKPIDLKLKVDTRGDKS</sequence>
<dbReference type="GO" id="GO:0031966">
    <property type="term" value="C:mitochondrial membrane"/>
    <property type="evidence" value="ECO:0007669"/>
    <property type="project" value="TreeGrafter"/>
</dbReference>
<accession>A0AAJ6QUR0</accession>
<keyword evidence="2 4" id="KW-0812">Transmembrane</keyword>
<keyword evidence="3" id="KW-1185">Reference proteome</keyword>
<gene>
    <name evidence="4" type="primary">LOC100900128</name>
</gene>
<dbReference type="InterPro" id="IPR009724">
    <property type="entry name" value="TMEM70"/>
</dbReference>
<evidence type="ECO:0000313" key="4">
    <source>
        <dbReference type="RefSeq" id="XP_003744659.2"/>
    </source>
</evidence>
<reference evidence="4" key="1">
    <citation type="submission" date="2025-08" db="UniProtKB">
        <authorList>
            <consortium name="RefSeq"/>
        </authorList>
    </citation>
    <scope>IDENTIFICATION</scope>
</reference>
<organism evidence="3 4">
    <name type="scientific">Galendromus occidentalis</name>
    <name type="common">western predatory mite</name>
    <dbReference type="NCBI Taxonomy" id="34638"/>
    <lineage>
        <taxon>Eukaryota</taxon>
        <taxon>Metazoa</taxon>
        <taxon>Ecdysozoa</taxon>
        <taxon>Arthropoda</taxon>
        <taxon>Chelicerata</taxon>
        <taxon>Arachnida</taxon>
        <taxon>Acari</taxon>
        <taxon>Parasitiformes</taxon>
        <taxon>Mesostigmata</taxon>
        <taxon>Gamasina</taxon>
        <taxon>Phytoseioidea</taxon>
        <taxon>Phytoseiidae</taxon>
        <taxon>Typhlodrominae</taxon>
        <taxon>Galendromus</taxon>
    </lineage>
</organism>
<dbReference type="InterPro" id="IPR045325">
    <property type="entry name" value="TMEM70/TMEM186/TMEM223"/>
</dbReference>
<name>A0AAJ6QUR0_9ACAR</name>
<dbReference type="AlphaFoldDB" id="A0AAJ6QUR0"/>
<dbReference type="Pfam" id="PF06979">
    <property type="entry name" value="TMEM70"/>
    <property type="match status" value="1"/>
</dbReference>